<evidence type="ECO:0000313" key="1">
    <source>
        <dbReference type="EMBL" id="CAG8847474.1"/>
    </source>
</evidence>
<dbReference type="Proteomes" id="UP000789901">
    <property type="component" value="Unassembled WGS sequence"/>
</dbReference>
<organism evidence="1 2">
    <name type="scientific">Gigaspora margarita</name>
    <dbReference type="NCBI Taxonomy" id="4874"/>
    <lineage>
        <taxon>Eukaryota</taxon>
        <taxon>Fungi</taxon>
        <taxon>Fungi incertae sedis</taxon>
        <taxon>Mucoromycota</taxon>
        <taxon>Glomeromycotina</taxon>
        <taxon>Glomeromycetes</taxon>
        <taxon>Diversisporales</taxon>
        <taxon>Gigasporaceae</taxon>
        <taxon>Gigaspora</taxon>
    </lineage>
</organism>
<comment type="caution">
    <text evidence="1">The sequence shown here is derived from an EMBL/GenBank/DDBJ whole genome shotgun (WGS) entry which is preliminary data.</text>
</comment>
<evidence type="ECO:0000313" key="2">
    <source>
        <dbReference type="Proteomes" id="UP000789901"/>
    </source>
</evidence>
<accession>A0ABN7X501</accession>
<protein>
    <submittedName>
        <fullName evidence="1">13872_t:CDS:1</fullName>
    </submittedName>
</protein>
<gene>
    <name evidence="1" type="ORF">GMARGA_LOCUS38686</name>
</gene>
<sequence>PTYQINRNKTDLTLDQLLLYYLVKIRQVPNIVQLQGPKQKFGYGIEYTKKALDYAICADKIDELVNQLEKFIKNTKKELFIYQENDSNNDIVSDPIWLRTMKKITNSAYQELETSRLVIQDNQIYKRHCKNWKQTGYCALR</sequence>
<reference evidence="1 2" key="1">
    <citation type="submission" date="2021-06" db="EMBL/GenBank/DDBJ databases">
        <authorList>
            <person name="Kallberg Y."/>
            <person name="Tangrot J."/>
            <person name="Rosling A."/>
        </authorList>
    </citation>
    <scope>NUCLEOTIDE SEQUENCE [LARGE SCALE GENOMIC DNA]</scope>
    <source>
        <strain evidence="1 2">120-4 pot B 10/14</strain>
    </source>
</reference>
<feature type="non-terminal residue" evidence="1">
    <location>
        <position position="141"/>
    </location>
</feature>
<keyword evidence="2" id="KW-1185">Reference proteome</keyword>
<name>A0ABN7X501_GIGMA</name>
<dbReference type="EMBL" id="CAJVQB010087809">
    <property type="protein sequence ID" value="CAG8847474.1"/>
    <property type="molecule type" value="Genomic_DNA"/>
</dbReference>
<proteinExistence type="predicted"/>
<feature type="non-terminal residue" evidence="1">
    <location>
        <position position="1"/>
    </location>
</feature>